<dbReference type="Proteomes" id="UP000327013">
    <property type="component" value="Chromosome 4"/>
</dbReference>
<keyword evidence="2" id="KW-1185">Reference proteome</keyword>
<reference evidence="1 2" key="1">
    <citation type="submission" date="2019-06" db="EMBL/GenBank/DDBJ databases">
        <title>A chromosomal-level reference genome of Carpinus fangiana (Coryloideae, Betulaceae).</title>
        <authorList>
            <person name="Yang X."/>
            <person name="Wang Z."/>
            <person name="Zhang L."/>
            <person name="Hao G."/>
            <person name="Liu J."/>
            <person name="Yang Y."/>
        </authorList>
    </citation>
    <scope>NUCLEOTIDE SEQUENCE [LARGE SCALE GENOMIC DNA]</scope>
    <source>
        <strain evidence="1">Cfa_2016G</strain>
        <tissue evidence="1">Leaf</tissue>
    </source>
</reference>
<proteinExistence type="predicted"/>
<organism evidence="1 2">
    <name type="scientific">Carpinus fangiana</name>
    <dbReference type="NCBI Taxonomy" id="176857"/>
    <lineage>
        <taxon>Eukaryota</taxon>
        <taxon>Viridiplantae</taxon>
        <taxon>Streptophyta</taxon>
        <taxon>Embryophyta</taxon>
        <taxon>Tracheophyta</taxon>
        <taxon>Spermatophyta</taxon>
        <taxon>Magnoliopsida</taxon>
        <taxon>eudicotyledons</taxon>
        <taxon>Gunneridae</taxon>
        <taxon>Pentapetalae</taxon>
        <taxon>rosids</taxon>
        <taxon>fabids</taxon>
        <taxon>Fagales</taxon>
        <taxon>Betulaceae</taxon>
        <taxon>Carpinus</taxon>
    </lineage>
</organism>
<dbReference type="AlphaFoldDB" id="A0A660KPK8"/>
<gene>
    <name evidence="1" type="ORF">FH972_009824</name>
</gene>
<evidence type="ECO:0000313" key="2">
    <source>
        <dbReference type="Proteomes" id="UP000327013"/>
    </source>
</evidence>
<evidence type="ECO:0000313" key="1">
    <source>
        <dbReference type="EMBL" id="KAE8037215.1"/>
    </source>
</evidence>
<sequence>MSAEIKLDVVNSLDIEEFVLSSINGEVTLNDRVNATYKVFNDIRKQGNGSITNLVTNAERRAFTDM</sequence>
<name>A0A660KPK8_9ROSI</name>
<accession>A0A660KPK8</accession>
<protein>
    <submittedName>
        <fullName evidence="1">Uncharacterized protein</fullName>
    </submittedName>
</protein>
<dbReference type="EMBL" id="CM017324">
    <property type="protein sequence ID" value="KAE8037215.1"/>
    <property type="molecule type" value="Genomic_DNA"/>
</dbReference>